<dbReference type="Proteomes" id="UP001107558">
    <property type="component" value="Chromosome 1"/>
</dbReference>
<dbReference type="Pfam" id="PF00651">
    <property type="entry name" value="BTB"/>
    <property type="match status" value="1"/>
</dbReference>
<evidence type="ECO:0000313" key="3">
    <source>
        <dbReference type="EMBL" id="KAG5684376.1"/>
    </source>
</evidence>
<dbReference type="SUPFAM" id="SSF54695">
    <property type="entry name" value="POZ domain"/>
    <property type="match status" value="1"/>
</dbReference>
<dbReference type="SMART" id="SM00225">
    <property type="entry name" value="BTB"/>
    <property type="match status" value="1"/>
</dbReference>
<evidence type="ECO:0000259" key="2">
    <source>
        <dbReference type="PROSITE" id="PS51886"/>
    </source>
</evidence>
<dbReference type="Pfam" id="PF07707">
    <property type="entry name" value="BACK"/>
    <property type="match status" value="1"/>
</dbReference>
<accession>A0A9J6CR00</accession>
<feature type="domain" description="BTB" evidence="1">
    <location>
        <begin position="34"/>
        <end position="121"/>
    </location>
</feature>
<dbReference type="InterPro" id="IPR006571">
    <property type="entry name" value="TLDc_dom"/>
</dbReference>
<dbReference type="PANTHER" id="PTHR24410">
    <property type="entry name" value="HL07962P-RELATED"/>
    <property type="match status" value="1"/>
</dbReference>
<dbReference type="AlphaFoldDB" id="A0A9J6CR00"/>
<evidence type="ECO:0000313" key="4">
    <source>
        <dbReference type="Proteomes" id="UP001107558"/>
    </source>
</evidence>
<dbReference type="EMBL" id="JADBJN010000001">
    <property type="protein sequence ID" value="KAG5684376.1"/>
    <property type="molecule type" value="Genomic_DNA"/>
</dbReference>
<comment type="caution">
    <text evidence="3">The sequence shown here is derived from an EMBL/GenBank/DDBJ whole genome shotgun (WGS) entry which is preliminary data.</text>
</comment>
<dbReference type="SMART" id="SM00875">
    <property type="entry name" value="BACK"/>
    <property type="match status" value="1"/>
</dbReference>
<name>A0A9J6CR00_POLVA</name>
<dbReference type="InterPro" id="IPR000210">
    <property type="entry name" value="BTB/POZ_dom"/>
</dbReference>
<dbReference type="PROSITE" id="PS51886">
    <property type="entry name" value="TLDC"/>
    <property type="match status" value="1"/>
</dbReference>
<dbReference type="InterPro" id="IPR051481">
    <property type="entry name" value="BTB-POZ/Galectin-3-binding"/>
</dbReference>
<feature type="domain" description="TLDc" evidence="2">
    <location>
        <begin position="332"/>
        <end position="504"/>
    </location>
</feature>
<dbReference type="SMART" id="SM00584">
    <property type="entry name" value="TLDc"/>
    <property type="match status" value="1"/>
</dbReference>
<dbReference type="OrthoDB" id="25620at2759"/>
<dbReference type="PROSITE" id="PS50097">
    <property type="entry name" value="BTB"/>
    <property type="match status" value="1"/>
</dbReference>
<dbReference type="Pfam" id="PF07534">
    <property type="entry name" value="TLD"/>
    <property type="match status" value="1"/>
</dbReference>
<keyword evidence="4" id="KW-1185">Reference proteome</keyword>
<protein>
    <submittedName>
        <fullName evidence="3">Uncharacterized protein</fullName>
    </submittedName>
</protein>
<reference evidence="3" key="1">
    <citation type="submission" date="2021-03" db="EMBL/GenBank/DDBJ databases">
        <title>Chromosome level genome of the anhydrobiotic midge Polypedilum vanderplanki.</title>
        <authorList>
            <person name="Yoshida Y."/>
            <person name="Kikawada T."/>
            <person name="Gusev O."/>
        </authorList>
    </citation>
    <scope>NUCLEOTIDE SEQUENCE</scope>
    <source>
        <strain evidence="3">NIAS01</strain>
        <tissue evidence="3">Whole body or cell culture</tissue>
    </source>
</reference>
<dbReference type="Gene3D" id="3.30.710.10">
    <property type="entry name" value="Potassium Channel Kv1.1, Chain A"/>
    <property type="match status" value="1"/>
</dbReference>
<gene>
    <name evidence="3" type="ORF">PVAND_013611</name>
</gene>
<dbReference type="Gene3D" id="1.25.40.420">
    <property type="match status" value="1"/>
</dbReference>
<organism evidence="3 4">
    <name type="scientific">Polypedilum vanderplanki</name>
    <name type="common">Sleeping chironomid midge</name>
    <dbReference type="NCBI Taxonomy" id="319348"/>
    <lineage>
        <taxon>Eukaryota</taxon>
        <taxon>Metazoa</taxon>
        <taxon>Ecdysozoa</taxon>
        <taxon>Arthropoda</taxon>
        <taxon>Hexapoda</taxon>
        <taxon>Insecta</taxon>
        <taxon>Pterygota</taxon>
        <taxon>Neoptera</taxon>
        <taxon>Endopterygota</taxon>
        <taxon>Diptera</taxon>
        <taxon>Nematocera</taxon>
        <taxon>Chironomoidea</taxon>
        <taxon>Chironomidae</taxon>
        <taxon>Chironominae</taxon>
        <taxon>Polypedilum</taxon>
        <taxon>Polypedilum</taxon>
    </lineage>
</organism>
<dbReference type="InterPro" id="IPR011333">
    <property type="entry name" value="SKP1/BTB/POZ_sf"/>
</dbReference>
<evidence type="ECO:0000259" key="1">
    <source>
        <dbReference type="PROSITE" id="PS50097"/>
    </source>
</evidence>
<proteinExistence type="predicted"/>
<dbReference type="InterPro" id="IPR011705">
    <property type="entry name" value="BACK"/>
</dbReference>
<sequence length="504" mass="56615">MGTMQKKNLHEPAVAGVPQLLDDLNKLIDDQETADVVFLLGREEERIYAHRLILMARCKSFQVTTSNSKVGGNMQICRIPGSTVLPPSPGTSTLIRLPHIRPDDFRQFITYVYTAKIILQDSKVFQIMIIANDLGLNDLKIACEDHVIATMSVDNACCFLTNALEIQEKVGGKCTDSFVDRCIAFIGENASECTKTSGFLKLSKEAIVKIISSDFLCLEEENVFRAVLEWSKHQAGVTQPLLHWNEEERQRVCNFLSPIIHHVRILLIDSQVFAEEIEPTGAVPMELVLERYRFAALQSNKMPGMPMIPSNSSESDKRLQPRLSLNLFPGSTILRNDKMHLQGTLNNWYGKPKQTWRLIYRGSTHFFTAASFHRLCDGIAPLFVIVLGARGEISGGFTDVAFTKTNRKGGYIHGERCFLFALHSQQASFQVAKFDVVKKPYSICYYKDCGPIFGAGADLLIANNCNVNTDSYSNLPHSYDGPIQTTLFEDYNFKVQEYEVFTLG</sequence>
<dbReference type="PANTHER" id="PTHR24410:SF34">
    <property type="entry name" value="LD40565P"/>
    <property type="match status" value="1"/>
</dbReference>